<evidence type="ECO:0000313" key="2">
    <source>
        <dbReference type="Proteomes" id="UP000281725"/>
    </source>
</evidence>
<dbReference type="EMBL" id="RAWX01000005">
    <property type="protein sequence ID" value="RKJ85508.1"/>
    <property type="molecule type" value="Genomic_DNA"/>
</dbReference>
<dbReference type="PANTHER" id="PTHR40658:SF3">
    <property type="entry name" value="CLBS_DFSB FAMILY FOUR-HELIX BUNDLE PROTEIN"/>
    <property type="match status" value="1"/>
</dbReference>
<accession>A0A3A9IAF9</accession>
<dbReference type="PANTHER" id="PTHR40658">
    <property type="match status" value="1"/>
</dbReference>
<dbReference type="InterPro" id="IPR034660">
    <property type="entry name" value="DinB/YfiT-like"/>
</dbReference>
<dbReference type="Proteomes" id="UP000281725">
    <property type="component" value="Unassembled WGS sequence"/>
</dbReference>
<reference evidence="1 2" key="1">
    <citation type="submission" date="2018-09" db="EMBL/GenBank/DDBJ databases">
        <title>Genome sequencing of Aeromonas veronii MS-17-88.</title>
        <authorList>
            <person name="Tekedar H.C."/>
            <person name="Arick M.A."/>
            <person name="Hsu C.-Y."/>
            <person name="Thrash A."/>
            <person name="Karsi A."/>
            <person name="Lawrence M.L."/>
            <person name="Abdelhamed H."/>
        </authorList>
    </citation>
    <scope>NUCLEOTIDE SEQUENCE [LARGE SCALE GENOMIC DNA]</scope>
    <source>
        <strain evidence="1 2">MS 17-88</strain>
    </source>
</reference>
<comment type="caution">
    <text evidence="1">The sequence shown here is derived from an EMBL/GenBank/DDBJ whole genome shotgun (WGS) entry which is preliminary data.</text>
</comment>
<protein>
    <submittedName>
        <fullName evidence="1">DfsB family protein</fullName>
    </submittedName>
</protein>
<organism evidence="1 2">
    <name type="scientific">Aeromonas veronii</name>
    <dbReference type="NCBI Taxonomy" id="654"/>
    <lineage>
        <taxon>Bacteria</taxon>
        <taxon>Pseudomonadati</taxon>
        <taxon>Pseudomonadota</taxon>
        <taxon>Gammaproteobacteria</taxon>
        <taxon>Aeromonadales</taxon>
        <taxon>Aeromonadaceae</taxon>
        <taxon>Aeromonas</taxon>
    </lineage>
</organism>
<proteinExistence type="predicted"/>
<dbReference type="SUPFAM" id="SSF109854">
    <property type="entry name" value="DinB/YfiT-like putative metalloenzymes"/>
    <property type="match status" value="1"/>
</dbReference>
<dbReference type="Gene3D" id="1.20.120.450">
    <property type="entry name" value="dinb family like domain"/>
    <property type="match status" value="1"/>
</dbReference>
<sequence>MGIPQNKAELLLAIDTNFSKLFKALQAVPESRVREPTLAGHSKGTTMSVVNLLAYLIGWNELLIKWIERDAAGLPVDFPETGFKWNELGRLAQKFYRDYEGLSYPALLQRLAAARGHIIELVEARSDLQLYGCLWYEKWTLGRMIQFNSASPYLNANGRLRKWLKELAIRV</sequence>
<dbReference type="PIRSF" id="PIRSF031551">
    <property type="entry name" value="DUF1706"/>
    <property type="match status" value="1"/>
</dbReference>
<dbReference type="AlphaFoldDB" id="A0A3A9IAF9"/>
<name>A0A3A9IAF9_AERVE</name>
<dbReference type="RefSeq" id="WP_120416049.1">
    <property type="nucleotide sequence ID" value="NZ_JAAKOU010000027.1"/>
</dbReference>
<dbReference type="Pfam" id="PF08020">
    <property type="entry name" value="DUF1706"/>
    <property type="match status" value="1"/>
</dbReference>
<gene>
    <name evidence="1" type="ORF">D6R50_20060</name>
</gene>
<dbReference type="InterPro" id="IPR012550">
    <property type="entry name" value="DUF1706"/>
</dbReference>
<evidence type="ECO:0000313" key="1">
    <source>
        <dbReference type="EMBL" id="RKJ85508.1"/>
    </source>
</evidence>